<evidence type="ECO:0000313" key="7">
    <source>
        <dbReference type="Proteomes" id="UP000285310"/>
    </source>
</evidence>
<evidence type="ECO:0000256" key="4">
    <source>
        <dbReference type="ARBA" id="ARBA00023163"/>
    </source>
</evidence>
<evidence type="ECO:0000313" key="6">
    <source>
        <dbReference type="EMBL" id="ROO27083.1"/>
    </source>
</evidence>
<keyword evidence="2" id="KW-0805">Transcription regulation</keyword>
<comment type="similarity">
    <text evidence="1">Belongs to the LysR transcriptional regulatory family.</text>
</comment>
<gene>
    <name evidence="6" type="ORF">SAJA_10070</name>
</gene>
<sequence>MAAKTPIAALAVFVAAARAESFRTAAGELAVTPGAVSRRIRQLETRLGTPLFERLSQGVALNAHGQALLDAIAPGIDAIDTAWAQAIERPAGGQTLSISVPPSFARHWLGPRMAAFDAVSSAVDIEASQAFIAPSWQGDRIDLAVRYGRSPWPGVAHRRLMTDRLLPVVAADHVLARDRVDPSTLDWTAYPLLEVRWPARQPALMRGDLPGWADWLAAHAGPGHNARITARHSHYDEALDAANVCNGVVLASHVLVADRLASGALVAPFGSARYIDTPFEFALITPDQGQPPPLAARFMAWLFDQAAAQNCAEA</sequence>
<dbReference type="SUPFAM" id="SSF53850">
    <property type="entry name" value="Periplasmic binding protein-like II"/>
    <property type="match status" value="1"/>
</dbReference>
<dbReference type="OrthoDB" id="6787458at2"/>
<dbReference type="Gene3D" id="1.10.10.10">
    <property type="entry name" value="Winged helix-like DNA-binding domain superfamily/Winged helix DNA-binding domain"/>
    <property type="match status" value="1"/>
</dbReference>
<dbReference type="Pfam" id="PF00126">
    <property type="entry name" value="HTH_1"/>
    <property type="match status" value="1"/>
</dbReference>
<dbReference type="PANTHER" id="PTHR30537:SF74">
    <property type="entry name" value="HTH-TYPE TRANSCRIPTIONAL REGULATOR TRPI"/>
    <property type="match status" value="1"/>
</dbReference>
<dbReference type="InterPro" id="IPR005119">
    <property type="entry name" value="LysR_subst-bd"/>
</dbReference>
<reference evidence="6 7" key="1">
    <citation type="submission" date="2013-10" db="EMBL/GenBank/DDBJ databases">
        <title>Salinisphaera japonica YTM-1 Genome Sequencing.</title>
        <authorList>
            <person name="Lai Q."/>
            <person name="Li C."/>
            <person name="Shao Z."/>
        </authorList>
    </citation>
    <scope>NUCLEOTIDE SEQUENCE [LARGE SCALE GENOMIC DNA]</scope>
    <source>
        <strain evidence="6 7">YTM-1</strain>
    </source>
</reference>
<keyword evidence="3" id="KW-0238">DNA-binding</keyword>
<dbReference type="PROSITE" id="PS50931">
    <property type="entry name" value="HTH_LYSR"/>
    <property type="match status" value="1"/>
</dbReference>
<dbReference type="Proteomes" id="UP000285310">
    <property type="component" value="Unassembled WGS sequence"/>
</dbReference>
<dbReference type="InterPro" id="IPR036390">
    <property type="entry name" value="WH_DNA-bd_sf"/>
</dbReference>
<dbReference type="PRINTS" id="PR00039">
    <property type="entry name" value="HTHLYSR"/>
</dbReference>
<proteinExistence type="inferred from homology"/>
<dbReference type="InterPro" id="IPR058163">
    <property type="entry name" value="LysR-type_TF_proteobact-type"/>
</dbReference>
<dbReference type="AlphaFoldDB" id="A0A423PN99"/>
<dbReference type="Gene3D" id="3.40.190.10">
    <property type="entry name" value="Periplasmic binding protein-like II"/>
    <property type="match status" value="2"/>
</dbReference>
<dbReference type="EMBL" id="AYKG01000030">
    <property type="protein sequence ID" value="ROO27083.1"/>
    <property type="molecule type" value="Genomic_DNA"/>
</dbReference>
<dbReference type="RefSeq" id="WP_123658502.1">
    <property type="nucleotide sequence ID" value="NZ_AYKG01000030.1"/>
</dbReference>
<dbReference type="SUPFAM" id="SSF46785">
    <property type="entry name" value="Winged helix' DNA-binding domain"/>
    <property type="match status" value="1"/>
</dbReference>
<name>A0A423PN99_9GAMM</name>
<evidence type="ECO:0000259" key="5">
    <source>
        <dbReference type="PROSITE" id="PS50931"/>
    </source>
</evidence>
<dbReference type="Pfam" id="PF03466">
    <property type="entry name" value="LysR_substrate"/>
    <property type="match status" value="1"/>
</dbReference>
<keyword evidence="7" id="KW-1185">Reference proteome</keyword>
<dbReference type="GO" id="GO:0003700">
    <property type="term" value="F:DNA-binding transcription factor activity"/>
    <property type="evidence" value="ECO:0007669"/>
    <property type="project" value="InterPro"/>
</dbReference>
<feature type="domain" description="HTH lysR-type" evidence="5">
    <location>
        <begin position="5"/>
        <end position="62"/>
    </location>
</feature>
<keyword evidence="4" id="KW-0804">Transcription</keyword>
<dbReference type="InParanoid" id="A0A423PN99"/>
<accession>A0A423PN99</accession>
<dbReference type="InterPro" id="IPR036388">
    <property type="entry name" value="WH-like_DNA-bd_sf"/>
</dbReference>
<dbReference type="InterPro" id="IPR000847">
    <property type="entry name" value="LysR_HTH_N"/>
</dbReference>
<dbReference type="GO" id="GO:0043565">
    <property type="term" value="F:sequence-specific DNA binding"/>
    <property type="evidence" value="ECO:0007669"/>
    <property type="project" value="TreeGrafter"/>
</dbReference>
<dbReference type="PANTHER" id="PTHR30537">
    <property type="entry name" value="HTH-TYPE TRANSCRIPTIONAL REGULATOR"/>
    <property type="match status" value="1"/>
</dbReference>
<evidence type="ECO:0000256" key="3">
    <source>
        <dbReference type="ARBA" id="ARBA00023125"/>
    </source>
</evidence>
<dbReference type="GO" id="GO:0006351">
    <property type="term" value="P:DNA-templated transcription"/>
    <property type="evidence" value="ECO:0007669"/>
    <property type="project" value="TreeGrafter"/>
</dbReference>
<comment type="caution">
    <text evidence="6">The sequence shown here is derived from an EMBL/GenBank/DDBJ whole genome shotgun (WGS) entry which is preliminary data.</text>
</comment>
<protein>
    <submittedName>
        <fullName evidence="6">LysR family transcriptional regulator</fullName>
    </submittedName>
</protein>
<evidence type="ECO:0000256" key="1">
    <source>
        <dbReference type="ARBA" id="ARBA00009437"/>
    </source>
</evidence>
<evidence type="ECO:0000256" key="2">
    <source>
        <dbReference type="ARBA" id="ARBA00023015"/>
    </source>
</evidence>
<organism evidence="6 7">
    <name type="scientific">Salinisphaera japonica YTM-1</name>
    <dbReference type="NCBI Taxonomy" id="1209778"/>
    <lineage>
        <taxon>Bacteria</taxon>
        <taxon>Pseudomonadati</taxon>
        <taxon>Pseudomonadota</taxon>
        <taxon>Gammaproteobacteria</taxon>
        <taxon>Salinisphaerales</taxon>
        <taxon>Salinisphaeraceae</taxon>
        <taxon>Salinisphaera</taxon>
    </lineage>
</organism>